<dbReference type="InterPro" id="IPR001763">
    <property type="entry name" value="Rhodanese-like_dom"/>
</dbReference>
<dbReference type="InterPro" id="IPR001356">
    <property type="entry name" value="HD"/>
</dbReference>
<dbReference type="Pfam" id="PF00046">
    <property type="entry name" value="Homeodomain"/>
    <property type="match status" value="1"/>
</dbReference>
<organism evidence="6 7">
    <name type="scientific">Cladorrhinum samala</name>
    <dbReference type="NCBI Taxonomy" id="585594"/>
    <lineage>
        <taxon>Eukaryota</taxon>
        <taxon>Fungi</taxon>
        <taxon>Dikarya</taxon>
        <taxon>Ascomycota</taxon>
        <taxon>Pezizomycotina</taxon>
        <taxon>Sordariomycetes</taxon>
        <taxon>Sordariomycetidae</taxon>
        <taxon>Sordariales</taxon>
        <taxon>Podosporaceae</taxon>
        <taxon>Cladorrhinum</taxon>
    </lineage>
</organism>
<dbReference type="Gene3D" id="1.10.10.60">
    <property type="entry name" value="Homeodomain-like"/>
    <property type="match status" value="1"/>
</dbReference>
<evidence type="ECO:0000259" key="4">
    <source>
        <dbReference type="PROSITE" id="PS50071"/>
    </source>
</evidence>
<comment type="caution">
    <text evidence="6">The sequence shown here is derived from an EMBL/GenBank/DDBJ whole genome shotgun (WGS) entry which is preliminary data.</text>
</comment>
<feature type="domain" description="Rhodanese" evidence="5">
    <location>
        <begin position="683"/>
        <end position="797"/>
    </location>
</feature>
<proteinExistence type="predicted"/>
<dbReference type="PROSITE" id="PS50071">
    <property type="entry name" value="HOMEOBOX_2"/>
    <property type="match status" value="1"/>
</dbReference>
<protein>
    <submittedName>
        <fullName evidence="6">Homeobox protein EgHBX4</fullName>
    </submittedName>
</protein>
<evidence type="ECO:0000313" key="6">
    <source>
        <dbReference type="EMBL" id="KAK4459017.1"/>
    </source>
</evidence>
<evidence type="ECO:0000259" key="5">
    <source>
        <dbReference type="PROSITE" id="PS50206"/>
    </source>
</evidence>
<keyword evidence="7" id="KW-1185">Reference proteome</keyword>
<gene>
    <name evidence="6" type="ORF">QBC42DRAFT_275454</name>
</gene>
<evidence type="ECO:0000313" key="7">
    <source>
        <dbReference type="Proteomes" id="UP001321749"/>
    </source>
</evidence>
<dbReference type="EMBL" id="MU865049">
    <property type="protein sequence ID" value="KAK4459017.1"/>
    <property type="molecule type" value="Genomic_DNA"/>
</dbReference>
<feature type="domain" description="Homeobox" evidence="4">
    <location>
        <begin position="602"/>
        <end position="648"/>
    </location>
</feature>
<keyword evidence="1 2" id="KW-0371">Homeobox</keyword>
<dbReference type="AlphaFoldDB" id="A0AAV9HDX1"/>
<evidence type="ECO:0000256" key="1">
    <source>
        <dbReference type="PROSITE-ProRule" id="PRU00108"/>
    </source>
</evidence>
<feature type="region of interest" description="Disordered" evidence="3">
    <location>
        <begin position="1"/>
        <end position="41"/>
    </location>
</feature>
<keyword evidence="1 2" id="KW-0238">DNA-binding</keyword>
<evidence type="ECO:0000256" key="3">
    <source>
        <dbReference type="SAM" id="MobiDB-lite"/>
    </source>
</evidence>
<comment type="subcellular location">
    <subcellularLocation>
        <location evidence="1 2">Nucleus</location>
    </subcellularLocation>
</comment>
<name>A0AAV9HDX1_9PEZI</name>
<evidence type="ECO:0000256" key="2">
    <source>
        <dbReference type="RuleBase" id="RU000682"/>
    </source>
</evidence>
<dbReference type="SUPFAM" id="SSF52821">
    <property type="entry name" value="Rhodanese/Cell cycle control phosphatase"/>
    <property type="match status" value="1"/>
</dbReference>
<dbReference type="PROSITE" id="PS50206">
    <property type="entry name" value="RHODANESE_3"/>
    <property type="match status" value="1"/>
</dbReference>
<dbReference type="SUPFAM" id="SSF46689">
    <property type="entry name" value="Homeodomain-like"/>
    <property type="match status" value="1"/>
</dbReference>
<dbReference type="Pfam" id="PF00581">
    <property type="entry name" value="Rhodanese"/>
    <property type="match status" value="1"/>
</dbReference>
<feature type="compositionally biased region" description="Polar residues" evidence="3">
    <location>
        <begin position="484"/>
        <end position="495"/>
    </location>
</feature>
<sequence length="1105" mass="122256">MSNMDPPFMTIRTRRPAANDESTMSLSSSADSAYGSGSESCSPATHDISRVSYHVKHLESFAQALQDSASRAFPNRGPAQRYTKVHCLMIHWKSDDLFVLPELEDLEKCFREDYCYETDIFSIPSENSHLELMLKIGDLVKQHESEETLFIVYYGGHAKIDESRMSTWCANRRPDSPWLQWSAIQTLLERSISDVLILLDCCAGAASATFPTGQSITETISASSWDAIAPDPGRYSFTNALIEVLEEWRGRAFSAAMLHAEVLARLKHPRPILINGKHFEARSTPVHFMMTSNYKAPSIEICRLVPPPPSESSSRRRLLDSAMPGGRGWGQRYPSATDNMIPTTSEPNEDEPHVMISLALEDDQRLDMEAWEEWLAGFPALAKYVKVQGIFKSHSTLLLLSLPVMVWDFLPDDPACSFVAFIRSNNLLRAAKTDAEPAPQSGSAAAAVSQDVAPEMARDDAESALSGSTFVPTENMSDIRRGLSETNPRQNSSNRHLAGDPWTAQRTIPGHRTEYMPSDLAAPTASGGQHSYNTVKNTGPTTSSGTAGWQQTRPSTIPGPDNNPGEGIARTMLINRSKGSKKSIFHSDQEVPHGQEMAPHVVRRLEDYFHRNPEPNLGVIEHLASHLGVETSDIHVWFHHRREQEKLNHNLQNLRVGQHQQQAKPNSNMILPGHLNTLLEIYPSKGILIVDLRSSTDFERSHIHDAINLRAPLSFVQNTSLEMIEDTFMDDQSRRSFSKWLQCRCVVFYDRVVEFDWECPVADALYDKFKRKGWQGQCFVLKGHYREFSDSFDKYISGSKMSQSAKEYLDGLRQQSSPTEEEASRRNGLYDGWLSSFLSQHNVLSADLKPARKLERQRAVAQHQRELETEFEARFPALYRKAQAMGPSRAASTPAGAMQDYEAELMDSFSIPPSPSGFVPPPPFEHSEGHGQFRAIKWAGNTGKKEIEEDDDLWEARKGPLVEHLATGLDKMREAAAGAGGAGLQSYSSSSLLIVGNEGGRSQSFTGSLGTPGSEKGKMMMGGAGAGEYYEDYDEIDPKSEGLKDEEGFRRAGAEGFAGGVRVGEQRGVVGLGMGDGGGGAAAAGQQKVGKKRGLIWERLKGGGK</sequence>
<dbReference type="InterPro" id="IPR009057">
    <property type="entry name" value="Homeodomain-like_sf"/>
</dbReference>
<feature type="DNA-binding region" description="Homeobox" evidence="1">
    <location>
        <begin position="604"/>
        <end position="649"/>
    </location>
</feature>
<dbReference type="SMART" id="SM00389">
    <property type="entry name" value="HOX"/>
    <property type="match status" value="1"/>
</dbReference>
<feature type="compositionally biased region" description="Polar residues" evidence="3">
    <location>
        <begin position="465"/>
        <end position="476"/>
    </location>
</feature>
<reference evidence="6" key="2">
    <citation type="submission" date="2023-06" db="EMBL/GenBank/DDBJ databases">
        <authorList>
            <consortium name="Lawrence Berkeley National Laboratory"/>
            <person name="Mondo S.J."/>
            <person name="Hensen N."/>
            <person name="Bonometti L."/>
            <person name="Westerberg I."/>
            <person name="Brannstrom I.O."/>
            <person name="Guillou S."/>
            <person name="Cros-Aarteil S."/>
            <person name="Calhoun S."/>
            <person name="Haridas S."/>
            <person name="Kuo A."/>
            <person name="Pangilinan J."/>
            <person name="Riley R."/>
            <person name="Labutti K."/>
            <person name="Andreopoulos B."/>
            <person name="Lipzen A."/>
            <person name="Chen C."/>
            <person name="Yanf M."/>
            <person name="Daum C."/>
            <person name="Ng V."/>
            <person name="Clum A."/>
            <person name="Steindorff A."/>
            <person name="Ohm R."/>
            <person name="Martin F."/>
            <person name="Silar P."/>
            <person name="Natvig D."/>
            <person name="Lalanne C."/>
            <person name="Gautier V."/>
            <person name="Ament-Velasquez S.L."/>
            <person name="Kruys A."/>
            <person name="Hutchinson M.I."/>
            <person name="Powell A.J."/>
            <person name="Barry K."/>
            <person name="Miller A.N."/>
            <person name="Grigoriev I.V."/>
            <person name="Debuchy R."/>
            <person name="Gladieux P."/>
            <person name="Thoren M.H."/>
            <person name="Johannesson H."/>
        </authorList>
    </citation>
    <scope>NUCLEOTIDE SEQUENCE</scope>
    <source>
        <strain evidence="6">PSN324</strain>
    </source>
</reference>
<dbReference type="GO" id="GO:0005634">
    <property type="term" value="C:nucleus"/>
    <property type="evidence" value="ECO:0007669"/>
    <property type="project" value="UniProtKB-SubCell"/>
</dbReference>
<dbReference type="Proteomes" id="UP001321749">
    <property type="component" value="Unassembled WGS sequence"/>
</dbReference>
<dbReference type="GO" id="GO:0003677">
    <property type="term" value="F:DNA binding"/>
    <property type="evidence" value="ECO:0007669"/>
    <property type="project" value="UniProtKB-UniRule"/>
</dbReference>
<feature type="compositionally biased region" description="Polar residues" evidence="3">
    <location>
        <begin position="526"/>
        <end position="555"/>
    </location>
</feature>
<keyword evidence="1 2" id="KW-0539">Nucleus</keyword>
<reference evidence="6" key="1">
    <citation type="journal article" date="2023" name="Mol. Phylogenet. Evol.">
        <title>Genome-scale phylogeny and comparative genomics of the fungal order Sordariales.</title>
        <authorList>
            <person name="Hensen N."/>
            <person name="Bonometti L."/>
            <person name="Westerberg I."/>
            <person name="Brannstrom I.O."/>
            <person name="Guillou S."/>
            <person name="Cros-Aarteil S."/>
            <person name="Calhoun S."/>
            <person name="Haridas S."/>
            <person name="Kuo A."/>
            <person name="Mondo S."/>
            <person name="Pangilinan J."/>
            <person name="Riley R."/>
            <person name="LaButti K."/>
            <person name="Andreopoulos B."/>
            <person name="Lipzen A."/>
            <person name="Chen C."/>
            <person name="Yan M."/>
            <person name="Daum C."/>
            <person name="Ng V."/>
            <person name="Clum A."/>
            <person name="Steindorff A."/>
            <person name="Ohm R.A."/>
            <person name="Martin F."/>
            <person name="Silar P."/>
            <person name="Natvig D.O."/>
            <person name="Lalanne C."/>
            <person name="Gautier V."/>
            <person name="Ament-Velasquez S.L."/>
            <person name="Kruys A."/>
            <person name="Hutchinson M.I."/>
            <person name="Powell A.J."/>
            <person name="Barry K."/>
            <person name="Miller A.N."/>
            <person name="Grigoriev I.V."/>
            <person name="Debuchy R."/>
            <person name="Gladieux P."/>
            <person name="Hiltunen Thoren M."/>
            <person name="Johannesson H."/>
        </authorList>
    </citation>
    <scope>NUCLEOTIDE SEQUENCE</scope>
    <source>
        <strain evidence="6">PSN324</strain>
    </source>
</reference>
<dbReference type="Gene3D" id="3.40.250.10">
    <property type="entry name" value="Rhodanese-like domain"/>
    <property type="match status" value="1"/>
</dbReference>
<accession>A0AAV9HDX1</accession>
<dbReference type="CDD" id="cd00086">
    <property type="entry name" value="homeodomain"/>
    <property type="match status" value="1"/>
</dbReference>
<feature type="compositionally biased region" description="Low complexity" evidence="3">
    <location>
        <begin position="20"/>
        <end position="40"/>
    </location>
</feature>
<dbReference type="InterPro" id="IPR036873">
    <property type="entry name" value="Rhodanese-like_dom_sf"/>
</dbReference>
<feature type="region of interest" description="Disordered" evidence="3">
    <location>
        <begin position="433"/>
        <end position="564"/>
    </location>
</feature>